<dbReference type="EMBL" id="AGNK02001445">
    <property type="status" value="NOT_ANNOTATED_CDS"/>
    <property type="molecule type" value="Genomic_DNA"/>
</dbReference>
<accession>K3ZBE0</accession>
<sequence length="77" mass="8748">MHLNGTPKAWLTIRSCGLGATGAAARHILAATKQGCRISILTTFWFFSFIKTVCIYIPPYCRRFATLQVDLRYKHML</sequence>
<keyword evidence="2" id="KW-1185">Reference proteome</keyword>
<reference evidence="2" key="1">
    <citation type="journal article" date="2012" name="Nat. Biotechnol.">
        <title>Reference genome sequence of the model plant Setaria.</title>
        <authorList>
            <person name="Bennetzen J.L."/>
            <person name="Schmutz J."/>
            <person name="Wang H."/>
            <person name="Percifield R."/>
            <person name="Hawkins J."/>
            <person name="Pontaroli A.C."/>
            <person name="Estep M."/>
            <person name="Feng L."/>
            <person name="Vaughn J.N."/>
            <person name="Grimwood J."/>
            <person name="Jenkins J."/>
            <person name="Barry K."/>
            <person name="Lindquist E."/>
            <person name="Hellsten U."/>
            <person name="Deshpande S."/>
            <person name="Wang X."/>
            <person name="Wu X."/>
            <person name="Mitros T."/>
            <person name="Triplett J."/>
            <person name="Yang X."/>
            <person name="Ye C.Y."/>
            <person name="Mauro-Herrera M."/>
            <person name="Wang L."/>
            <person name="Li P."/>
            <person name="Sharma M."/>
            <person name="Sharma R."/>
            <person name="Ronald P.C."/>
            <person name="Panaud O."/>
            <person name="Kellogg E.A."/>
            <person name="Brutnell T.P."/>
            <person name="Doust A.N."/>
            <person name="Tuskan G.A."/>
            <person name="Rokhsar D."/>
            <person name="Devos K.M."/>
        </authorList>
    </citation>
    <scope>NUCLEOTIDE SEQUENCE [LARGE SCALE GENOMIC DNA]</scope>
    <source>
        <strain evidence="2">cv. Yugu1</strain>
    </source>
</reference>
<dbReference type="AlphaFoldDB" id="K3ZBE0"/>
<dbReference type="EnsemblPlants" id="KQL13364">
    <property type="protein sequence ID" value="KQL13364"/>
    <property type="gene ID" value="SETIT_023861mg"/>
</dbReference>
<organism evidence="1 2">
    <name type="scientific">Setaria italica</name>
    <name type="common">Foxtail millet</name>
    <name type="synonym">Panicum italicum</name>
    <dbReference type="NCBI Taxonomy" id="4555"/>
    <lineage>
        <taxon>Eukaryota</taxon>
        <taxon>Viridiplantae</taxon>
        <taxon>Streptophyta</taxon>
        <taxon>Embryophyta</taxon>
        <taxon>Tracheophyta</taxon>
        <taxon>Spermatophyta</taxon>
        <taxon>Magnoliopsida</taxon>
        <taxon>Liliopsida</taxon>
        <taxon>Poales</taxon>
        <taxon>Poaceae</taxon>
        <taxon>PACMAD clade</taxon>
        <taxon>Panicoideae</taxon>
        <taxon>Panicodae</taxon>
        <taxon>Paniceae</taxon>
        <taxon>Cenchrinae</taxon>
        <taxon>Setaria</taxon>
    </lineage>
</organism>
<name>K3ZBE0_SETIT</name>
<dbReference type="Proteomes" id="UP000004995">
    <property type="component" value="Unassembled WGS sequence"/>
</dbReference>
<evidence type="ECO:0000313" key="2">
    <source>
        <dbReference type="Proteomes" id="UP000004995"/>
    </source>
</evidence>
<proteinExistence type="predicted"/>
<evidence type="ECO:0000313" key="1">
    <source>
        <dbReference type="EnsemblPlants" id="KQL13364"/>
    </source>
</evidence>
<dbReference type="InParanoid" id="K3ZBE0"/>
<protein>
    <submittedName>
        <fullName evidence="1">Uncharacterized protein</fullName>
    </submittedName>
</protein>
<dbReference type="HOGENOM" id="CLU_2642725_0_0_1"/>
<reference evidence="1" key="2">
    <citation type="submission" date="2018-08" db="UniProtKB">
        <authorList>
            <consortium name="EnsemblPlants"/>
        </authorList>
    </citation>
    <scope>IDENTIFICATION</scope>
    <source>
        <strain evidence="1">Yugu1</strain>
    </source>
</reference>
<dbReference type="Gramene" id="KQL13364">
    <property type="protein sequence ID" value="KQL13364"/>
    <property type="gene ID" value="SETIT_023861mg"/>
</dbReference>